<dbReference type="RefSeq" id="WP_100200602.1">
    <property type="nucleotide sequence ID" value="NZ_PGGW01000011.1"/>
</dbReference>
<gene>
    <name evidence="1" type="ORF">CUT44_03350</name>
</gene>
<dbReference type="Pfam" id="PF05331">
    <property type="entry name" value="DUF742"/>
    <property type="match status" value="1"/>
</dbReference>
<dbReference type="Proteomes" id="UP000230407">
    <property type="component" value="Unassembled WGS sequence"/>
</dbReference>
<dbReference type="PANTHER" id="PTHR36221">
    <property type="entry name" value="DUF742 DOMAIN-CONTAINING PROTEIN"/>
    <property type="match status" value="1"/>
</dbReference>
<protein>
    <submittedName>
        <fullName evidence="1">DUF742 domain-containing protein</fullName>
    </submittedName>
</protein>
<dbReference type="AlphaFoldDB" id="A0A2M8M5S0"/>
<evidence type="ECO:0000313" key="1">
    <source>
        <dbReference type="EMBL" id="PJE99561.1"/>
    </source>
</evidence>
<organism evidence="1 2">
    <name type="scientific">Streptomyces carminius</name>
    <dbReference type="NCBI Taxonomy" id="2665496"/>
    <lineage>
        <taxon>Bacteria</taxon>
        <taxon>Bacillati</taxon>
        <taxon>Actinomycetota</taxon>
        <taxon>Actinomycetes</taxon>
        <taxon>Kitasatosporales</taxon>
        <taxon>Streptomycetaceae</taxon>
        <taxon>Streptomyces</taxon>
    </lineage>
</organism>
<dbReference type="EMBL" id="PGGW01000011">
    <property type="protein sequence ID" value="PJE99561.1"/>
    <property type="molecule type" value="Genomic_DNA"/>
</dbReference>
<dbReference type="PANTHER" id="PTHR36221:SF1">
    <property type="entry name" value="DUF742 DOMAIN-CONTAINING PROTEIN"/>
    <property type="match status" value="1"/>
</dbReference>
<reference evidence="1 2" key="1">
    <citation type="submission" date="2017-11" db="EMBL/GenBank/DDBJ databases">
        <title>Streptomyces carmine sp. nov., a novel actinomycete isolated from Sophora alopecuroides in Xinjiang, China.</title>
        <authorList>
            <person name="Wang Y."/>
            <person name="Luo X."/>
            <person name="Wan C."/>
            <person name="Zhang L."/>
        </authorList>
    </citation>
    <scope>NUCLEOTIDE SEQUENCE [LARGE SCALE GENOMIC DNA]</scope>
    <source>
        <strain evidence="1 2">TRM SA0054</strain>
    </source>
</reference>
<accession>A0A2M8M5S0</accession>
<proteinExistence type="predicted"/>
<comment type="caution">
    <text evidence="1">The sequence shown here is derived from an EMBL/GenBank/DDBJ whole genome shotgun (WGS) entry which is preliminary data.</text>
</comment>
<evidence type="ECO:0000313" key="2">
    <source>
        <dbReference type="Proteomes" id="UP000230407"/>
    </source>
</evidence>
<dbReference type="InterPro" id="IPR007995">
    <property type="entry name" value="DUF742"/>
</dbReference>
<sequence length="115" mass="12561">MTDEWGDRQVVRAYVRTGGRSSPTRELDLTTLVVAANSPVHGLQREHRRIMDLCRQGALSVAEVAAHLELPLIVVKVVVSDLMDTGHLTTPAPVVSLSDVALLRRILDGLHRHAG</sequence>
<name>A0A2M8M5S0_9ACTN</name>
<keyword evidence="2" id="KW-1185">Reference proteome</keyword>